<sequence length="535" mass="59443">MKMKMMNISPLMLFAWIVAFVNANSEELMIEKNPLSYNNDTKVDINRNLIVGGEESEVLGFPYFVQTLQGGCGGVLIANEWVLTAAHCGDLTGEQVLISAFKYFDNTGGFGSRVRACVTYIEESKFRCRAEVGDGRICDRNNINNESPFKQDYALCKLNLPVYVDDENVKLELNFDSDFPSTGDDVIAIGFGSTRLGGPQTEFIRDVTLSVNSNRECRNADSKIYNPNSIGSESICASDPEGGKDTCRGDSGGPLITRTFNALETKSVHSHVGITSWGDNCGEQGSPGVYARTSAGRDFIKGTICNDFQSKSPFCQTPVTCNVNDSETKLTIKVRPDNFPEETVLIVRDITGGVGDETLLEVGTTAENRRSSDIYRFFTYEESLCLRPGRDYLFEIFDRAQDGFLSTINGDEQYLGFYSLILNDTEEVKTSRGRNFFSGEEFQFTTPPKLEVPVGMSCVDAAKNVVVFQKKKKKKKKKGRIKNKNCANFLKGKRKRKIKKRCKKKFNEVKVQDVCPLSCGKKAGVGKCSSLFEKN</sequence>
<evidence type="ECO:0000259" key="5">
    <source>
        <dbReference type="PROSITE" id="PS50240"/>
    </source>
</evidence>
<dbReference type="SUPFAM" id="SSF50494">
    <property type="entry name" value="Trypsin-like serine proteases"/>
    <property type="match status" value="1"/>
</dbReference>
<evidence type="ECO:0000313" key="7">
    <source>
        <dbReference type="Proteomes" id="UP000095751"/>
    </source>
</evidence>
<evidence type="ECO:0000256" key="4">
    <source>
        <dbReference type="SAM" id="SignalP"/>
    </source>
</evidence>
<keyword evidence="3" id="KW-0720">Serine protease</keyword>
<keyword evidence="2" id="KW-1015">Disulfide bond</keyword>
<evidence type="ECO:0000313" key="6">
    <source>
        <dbReference type="EMBL" id="OEU09106.1"/>
    </source>
</evidence>
<feature type="domain" description="Peptidase S1" evidence="5">
    <location>
        <begin position="50"/>
        <end position="305"/>
    </location>
</feature>
<dbReference type="PANTHER" id="PTHR24252">
    <property type="entry name" value="ACROSIN-RELATED"/>
    <property type="match status" value="1"/>
</dbReference>
<name>A0A1E7ETE0_9STRA</name>
<dbReference type="InterPro" id="IPR001254">
    <property type="entry name" value="Trypsin_dom"/>
</dbReference>
<dbReference type="InterPro" id="IPR043504">
    <property type="entry name" value="Peptidase_S1_PA_chymotrypsin"/>
</dbReference>
<dbReference type="PROSITE" id="PS00135">
    <property type="entry name" value="TRYPSIN_SER"/>
    <property type="match status" value="1"/>
</dbReference>
<evidence type="ECO:0000256" key="1">
    <source>
        <dbReference type="ARBA" id="ARBA00023026"/>
    </source>
</evidence>
<keyword evidence="3 6" id="KW-0645">Protease</keyword>
<dbReference type="GO" id="GO:0006508">
    <property type="term" value="P:proteolysis"/>
    <property type="evidence" value="ECO:0007669"/>
    <property type="project" value="UniProtKB-KW"/>
</dbReference>
<dbReference type="Proteomes" id="UP000095751">
    <property type="component" value="Unassembled WGS sequence"/>
</dbReference>
<evidence type="ECO:0000256" key="3">
    <source>
        <dbReference type="RuleBase" id="RU363034"/>
    </source>
</evidence>
<dbReference type="InterPro" id="IPR001314">
    <property type="entry name" value="Peptidase_S1A"/>
</dbReference>
<dbReference type="PROSITE" id="PS50240">
    <property type="entry name" value="TRYPSIN_DOM"/>
    <property type="match status" value="1"/>
</dbReference>
<dbReference type="InterPro" id="IPR033116">
    <property type="entry name" value="TRYPSIN_SER"/>
</dbReference>
<dbReference type="SMART" id="SM00020">
    <property type="entry name" value="Tryp_SPc"/>
    <property type="match status" value="1"/>
</dbReference>
<dbReference type="GO" id="GO:0004252">
    <property type="term" value="F:serine-type endopeptidase activity"/>
    <property type="evidence" value="ECO:0007669"/>
    <property type="project" value="InterPro"/>
</dbReference>
<dbReference type="OrthoDB" id="44567at2759"/>
<dbReference type="PRINTS" id="PR00722">
    <property type="entry name" value="CHYMOTRYPSIN"/>
</dbReference>
<organism evidence="6 7">
    <name type="scientific">Fragilariopsis cylindrus CCMP1102</name>
    <dbReference type="NCBI Taxonomy" id="635003"/>
    <lineage>
        <taxon>Eukaryota</taxon>
        <taxon>Sar</taxon>
        <taxon>Stramenopiles</taxon>
        <taxon>Ochrophyta</taxon>
        <taxon>Bacillariophyta</taxon>
        <taxon>Bacillariophyceae</taxon>
        <taxon>Bacillariophycidae</taxon>
        <taxon>Bacillariales</taxon>
        <taxon>Bacillariaceae</taxon>
        <taxon>Fragilariopsis</taxon>
    </lineage>
</organism>
<gene>
    <name evidence="6" type="ORF">FRACYDRAFT_249019</name>
</gene>
<protein>
    <submittedName>
        <fullName evidence="6">Trypsin-like serine protease</fullName>
    </submittedName>
</protein>
<feature type="chain" id="PRO_5009192220" evidence="4">
    <location>
        <begin position="24"/>
        <end position="535"/>
    </location>
</feature>
<dbReference type="EMBL" id="KV784377">
    <property type="protein sequence ID" value="OEU09106.1"/>
    <property type="molecule type" value="Genomic_DNA"/>
</dbReference>
<reference evidence="6 7" key="1">
    <citation type="submission" date="2016-09" db="EMBL/GenBank/DDBJ databases">
        <title>Extensive genetic diversity and differential bi-allelic expression allows diatom success in the polar Southern Ocean.</title>
        <authorList>
            <consortium name="DOE Joint Genome Institute"/>
            <person name="Mock T."/>
            <person name="Otillar R.P."/>
            <person name="Strauss J."/>
            <person name="Dupont C."/>
            <person name="Frickenhaus S."/>
            <person name="Maumus F."/>
            <person name="Mcmullan M."/>
            <person name="Sanges R."/>
            <person name="Schmutz J."/>
            <person name="Toseland A."/>
            <person name="Valas R."/>
            <person name="Veluchamy A."/>
            <person name="Ward B.J."/>
            <person name="Allen A."/>
            <person name="Barry K."/>
            <person name="Falciatore A."/>
            <person name="Ferrante M."/>
            <person name="Fortunato A.E."/>
            <person name="Gloeckner G."/>
            <person name="Gruber A."/>
            <person name="Hipkin R."/>
            <person name="Janech M."/>
            <person name="Kroth P."/>
            <person name="Leese F."/>
            <person name="Lindquist E."/>
            <person name="Lyon B.R."/>
            <person name="Martin J."/>
            <person name="Mayer C."/>
            <person name="Parker M."/>
            <person name="Quesneville H."/>
            <person name="Raymond J."/>
            <person name="Uhlig C."/>
            <person name="Valentin K.U."/>
            <person name="Worden A.Z."/>
            <person name="Armbrust E.V."/>
            <person name="Bowler C."/>
            <person name="Green B."/>
            <person name="Moulton V."/>
            <person name="Van Oosterhout C."/>
            <person name="Grigoriev I."/>
        </authorList>
    </citation>
    <scope>NUCLEOTIDE SEQUENCE [LARGE SCALE GENOMIC DNA]</scope>
    <source>
        <strain evidence="6 7">CCMP1102</strain>
    </source>
</reference>
<dbReference type="InterPro" id="IPR018114">
    <property type="entry name" value="TRYPSIN_HIS"/>
</dbReference>
<dbReference type="Gene3D" id="2.40.10.10">
    <property type="entry name" value="Trypsin-like serine proteases"/>
    <property type="match status" value="1"/>
</dbReference>
<dbReference type="KEGG" id="fcy:FRACYDRAFT_249019"/>
<dbReference type="AlphaFoldDB" id="A0A1E7ETE0"/>
<accession>A0A1E7ETE0</accession>
<dbReference type="InterPro" id="IPR009003">
    <property type="entry name" value="Peptidase_S1_PA"/>
</dbReference>
<feature type="signal peptide" evidence="4">
    <location>
        <begin position="1"/>
        <end position="23"/>
    </location>
</feature>
<keyword evidence="1" id="KW-0843">Virulence</keyword>
<keyword evidence="3" id="KW-0378">Hydrolase</keyword>
<dbReference type="Pfam" id="PF00089">
    <property type="entry name" value="Trypsin"/>
    <property type="match status" value="1"/>
</dbReference>
<proteinExistence type="predicted"/>
<keyword evidence="7" id="KW-1185">Reference proteome</keyword>
<evidence type="ECO:0000256" key="2">
    <source>
        <dbReference type="ARBA" id="ARBA00023157"/>
    </source>
</evidence>
<dbReference type="PROSITE" id="PS00134">
    <property type="entry name" value="TRYPSIN_HIS"/>
    <property type="match status" value="1"/>
</dbReference>
<keyword evidence="4" id="KW-0732">Signal</keyword>
<dbReference type="CDD" id="cd00190">
    <property type="entry name" value="Tryp_SPc"/>
    <property type="match status" value="1"/>
</dbReference>
<dbReference type="PANTHER" id="PTHR24252:SF7">
    <property type="entry name" value="HYALIN"/>
    <property type="match status" value="1"/>
</dbReference>
<dbReference type="InParanoid" id="A0A1E7ETE0"/>